<dbReference type="SUPFAM" id="SSF81301">
    <property type="entry name" value="Nucleotidyltransferase"/>
    <property type="match status" value="1"/>
</dbReference>
<dbReference type="SUPFAM" id="SSF55144">
    <property type="entry name" value="LigT-like"/>
    <property type="match status" value="1"/>
</dbReference>
<accession>A0ABV6MTC5</accession>
<dbReference type="Gene3D" id="3.90.1140.10">
    <property type="entry name" value="Cyclic phosphodiesterase"/>
    <property type="match status" value="1"/>
</dbReference>
<name>A0ABV6MTC5_9PSEU</name>
<dbReference type="Gene3D" id="1.10.1410.10">
    <property type="match status" value="1"/>
</dbReference>
<keyword evidence="4" id="KW-1185">Reference proteome</keyword>
<dbReference type="InterPro" id="IPR005135">
    <property type="entry name" value="Endo/exonuclease/phosphatase"/>
</dbReference>
<dbReference type="Pfam" id="PF04457">
    <property type="entry name" value="MJ1316"/>
    <property type="match status" value="1"/>
</dbReference>
<evidence type="ECO:0000259" key="2">
    <source>
        <dbReference type="Pfam" id="PF04457"/>
    </source>
</evidence>
<dbReference type="RefSeq" id="WP_273940090.1">
    <property type="nucleotide sequence ID" value="NZ_CP097263.1"/>
</dbReference>
<gene>
    <name evidence="3" type="ORF">ACFFH7_18730</name>
</gene>
<protein>
    <submittedName>
        <fullName evidence="3">RNA repair domain-containing protein</fullName>
    </submittedName>
</protein>
<feature type="domain" description="MJ1316 RNA cyclic group end recognition" evidence="2">
    <location>
        <begin position="1"/>
        <end position="65"/>
    </location>
</feature>
<dbReference type="Pfam" id="PF13563">
    <property type="entry name" value="2_5_RNA_ligase2"/>
    <property type="match status" value="1"/>
</dbReference>
<dbReference type="PANTHER" id="PTHR37474:SF1">
    <property type="entry name" value="2'-5' RNA LIGASE FAMILY PROTEIN"/>
    <property type="match status" value="1"/>
</dbReference>
<dbReference type="InterPro" id="IPR009097">
    <property type="entry name" value="Cyclic_Pdiesterase"/>
</dbReference>
<reference evidence="3 4" key="1">
    <citation type="submission" date="2024-09" db="EMBL/GenBank/DDBJ databases">
        <authorList>
            <person name="Sun Q."/>
            <person name="Mori K."/>
        </authorList>
    </citation>
    <scope>NUCLEOTIDE SEQUENCE [LARGE SCALE GENOMIC DNA]</scope>
    <source>
        <strain evidence="3 4">TBRC 1432</strain>
    </source>
</reference>
<dbReference type="SUPFAM" id="SSF56219">
    <property type="entry name" value="DNase I-like"/>
    <property type="match status" value="1"/>
</dbReference>
<feature type="domain" description="Endonuclease/exonuclease/phosphatase" evidence="1">
    <location>
        <begin position="123"/>
        <end position="346"/>
    </location>
</feature>
<dbReference type="InterPro" id="IPR040459">
    <property type="entry name" value="MJ1316"/>
</dbReference>
<dbReference type="Proteomes" id="UP001589810">
    <property type="component" value="Unassembled WGS sequence"/>
</dbReference>
<proteinExistence type="predicted"/>
<dbReference type="Gene3D" id="3.60.10.10">
    <property type="entry name" value="Endonuclease/exonuclease/phosphatase"/>
    <property type="match status" value="1"/>
</dbReference>
<evidence type="ECO:0000313" key="3">
    <source>
        <dbReference type="EMBL" id="MFC0543544.1"/>
    </source>
</evidence>
<dbReference type="Pfam" id="PF03372">
    <property type="entry name" value="Exo_endo_phos"/>
    <property type="match status" value="1"/>
</dbReference>
<evidence type="ECO:0000313" key="4">
    <source>
        <dbReference type="Proteomes" id="UP001589810"/>
    </source>
</evidence>
<dbReference type="InterPro" id="IPR036691">
    <property type="entry name" value="Endo/exonu/phosph_ase_sf"/>
</dbReference>
<organism evidence="3 4">
    <name type="scientific">Kutzneria chonburiensis</name>
    <dbReference type="NCBI Taxonomy" id="1483604"/>
    <lineage>
        <taxon>Bacteria</taxon>
        <taxon>Bacillati</taxon>
        <taxon>Actinomycetota</taxon>
        <taxon>Actinomycetes</taxon>
        <taxon>Pseudonocardiales</taxon>
        <taxon>Pseudonocardiaceae</taxon>
        <taxon>Kutzneria</taxon>
    </lineage>
</organism>
<dbReference type="EMBL" id="JBHLUD010000006">
    <property type="protein sequence ID" value="MFC0543544.1"/>
    <property type="molecule type" value="Genomic_DNA"/>
</dbReference>
<sequence length="876" mass="94415">MRTSEEIYHRVRWDARFDPARFVLGVGMRGRPPKRVPLPAFVPGGEIPWHRIVFVEADGELVWDRASGVDRIDESEAGRVLDPRRLHAPFFTAKSPFAWDGLAWSPVRTVQDGLFGDGRLRVLTWNTLWDRYDADRIDTAGRRPRLIEELRSADADVIALQEVEAGLLTLLLATPWVRTEYVVSAIDGREVDSTGLLLLSRIPVREAGFHDLGPHKAVSAFVVETAAGVVAVATTHLTSDHSDRGAEIRVTELAAIFDGLSDVDCPLVLLGDFNDGTSMPAEALQLTDAWAEVHGLADQTPTFDPVANPLAAISSLTGRASRIDRVLVRGLRPVNASLRRAPVSDHYGVEAELLVGKEDGDVLDIPPTARTAVAWLPPDLPEVAALRRRHDPQFDRWPAHVNLLFGFVPESEFERAIPLLAAAVAQVPPFSVRLDGVHTFGHRHDATIWLDPVAPEWTELRSVIARPFPACGGRDFTPHLTLGRSKDAQTVAAECAARLSPVDAQVGELVVLSRRADEPMRVRARIALGTGTVGWIPDASGATVAESASVDAIVDRVAAALDAAVVHVVGSQRTGTALADSDVDLVAAVRGIAVTGLTDAPGITDVRPVVGARVPGTRMVIDGRKVDLALVDTGDLDPAEVVGRRAELGSAAAIALSAVTDAEALSGVNTTVVRSVKAWARARGLDSAPFGGLPGIAWAIMAASVDSSSLVDFFAQWAAWDWRDAVALRGRHTAYGPVTIMTPTEPIRSCTEQVGLGMRDLLTQELYRAWEIAATELDPLPRLLESPPLHQRHAAWAVLAAADDGLFRGRVRALLALLEPEMPDVHAWPRPFAPHTYAIGLGRTPVTADGLTALASAWSARTTVEWRPSGDVPTLR</sequence>
<comment type="caution">
    <text evidence="3">The sequence shown here is derived from an EMBL/GenBank/DDBJ whole genome shotgun (WGS) entry which is preliminary data.</text>
</comment>
<dbReference type="PANTHER" id="PTHR37474">
    <property type="entry name" value="RNA LIGASE/CYCLIC NUCLEOTIDE PHOSPHODIESTERASE"/>
    <property type="match status" value="1"/>
</dbReference>
<dbReference type="InterPro" id="IPR043519">
    <property type="entry name" value="NT_sf"/>
</dbReference>
<evidence type="ECO:0000259" key="1">
    <source>
        <dbReference type="Pfam" id="PF03372"/>
    </source>
</evidence>
<dbReference type="SUPFAM" id="SSF81631">
    <property type="entry name" value="PAP/OAS1 substrate-binding domain"/>
    <property type="match status" value="1"/>
</dbReference>